<reference evidence="1 2" key="1">
    <citation type="submission" date="2023-03" db="EMBL/GenBank/DDBJ databases">
        <title>Complete genome sequences of several Auritidibacter ignavus strains isolated from ear infections.</title>
        <authorList>
            <person name="Baehr T."/>
            <person name="Baumhoegger A.M."/>
        </authorList>
    </citation>
    <scope>NUCLEOTIDE SEQUENCE [LARGE SCALE GENOMIC DNA]</scope>
    <source>
        <strain evidence="1 2">BABAE-6</strain>
    </source>
</reference>
<proteinExistence type="predicted"/>
<protein>
    <submittedName>
        <fullName evidence="1">Uncharacterized protein</fullName>
    </submittedName>
</protein>
<sequence length="126" mass="15322">MTDMDNAREREYYTELTNYTLEKLDSVLDEYPHIIGSYEARILRDLYNPRNLRIIATWSLKAEERLRDLEYQRIQFPEFQGEPWYLKYTPAWDLCWTRDDIDTAVESLKKQCELMEESMKQKITKP</sequence>
<dbReference type="EMBL" id="CP122566">
    <property type="protein sequence ID" value="WGH92121.1"/>
    <property type="molecule type" value="Genomic_DNA"/>
</dbReference>
<evidence type="ECO:0000313" key="2">
    <source>
        <dbReference type="Proteomes" id="UP001224674"/>
    </source>
</evidence>
<name>A0AAJ6AF66_9MICC</name>
<organism evidence="1 2">
    <name type="scientific">Auritidibacter ignavus</name>
    <dbReference type="NCBI Taxonomy" id="678932"/>
    <lineage>
        <taxon>Bacteria</taxon>
        <taxon>Bacillati</taxon>
        <taxon>Actinomycetota</taxon>
        <taxon>Actinomycetes</taxon>
        <taxon>Micrococcales</taxon>
        <taxon>Micrococcaceae</taxon>
        <taxon>Auritidibacter</taxon>
    </lineage>
</organism>
<evidence type="ECO:0000313" key="1">
    <source>
        <dbReference type="EMBL" id="WGH92121.1"/>
    </source>
</evidence>
<gene>
    <name evidence="1" type="ORF">QDX21_07195</name>
</gene>
<accession>A0AAJ6AF66</accession>
<dbReference type="Proteomes" id="UP001224674">
    <property type="component" value="Chromosome"/>
</dbReference>
<dbReference type="AlphaFoldDB" id="A0AAJ6AF66"/>
<dbReference type="RefSeq" id="WP_279674366.1">
    <property type="nucleotide sequence ID" value="NZ_CP122566.1"/>
</dbReference>
<keyword evidence="2" id="KW-1185">Reference proteome</keyword>